<reference evidence="9 10" key="1">
    <citation type="submission" date="2016-10" db="EMBL/GenBank/DDBJ databases">
        <authorList>
            <person name="Varghese N."/>
            <person name="Submissions S."/>
        </authorList>
    </citation>
    <scope>NUCLEOTIDE SEQUENCE [LARGE SCALE GENOMIC DNA]</scope>
    <source>
        <strain evidence="9 10">DSM 18839</strain>
    </source>
</reference>
<gene>
    <name evidence="9" type="ORF">SAMN05660686_01453</name>
</gene>
<evidence type="ECO:0000256" key="6">
    <source>
        <dbReference type="ARBA" id="ARBA00023136"/>
    </source>
</evidence>
<dbReference type="Pfam" id="PF19300">
    <property type="entry name" value="BPD_transp_1_N"/>
    <property type="match status" value="1"/>
</dbReference>
<dbReference type="RefSeq" id="WP_093149272.1">
    <property type="nucleotide sequence ID" value="NZ_FNBW01000004.1"/>
</dbReference>
<feature type="transmembrane region" description="Helical" evidence="7">
    <location>
        <begin position="175"/>
        <end position="196"/>
    </location>
</feature>
<proteinExistence type="inferred from homology"/>
<dbReference type="EMBL" id="FNBW01000004">
    <property type="protein sequence ID" value="SDF50147.1"/>
    <property type="molecule type" value="Genomic_DNA"/>
</dbReference>
<evidence type="ECO:0000313" key="10">
    <source>
        <dbReference type="Proteomes" id="UP000198615"/>
    </source>
</evidence>
<dbReference type="Pfam" id="PF00528">
    <property type="entry name" value="BPD_transp_1"/>
    <property type="match status" value="1"/>
</dbReference>
<dbReference type="Gene3D" id="1.10.3720.10">
    <property type="entry name" value="MetI-like"/>
    <property type="match status" value="1"/>
</dbReference>
<keyword evidence="5 7" id="KW-1133">Transmembrane helix</keyword>
<evidence type="ECO:0000313" key="9">
    <source>
        <dbReference type="EMBL" id="SDF50147.1"/>
    </source>
</evidence>
<dbReference type="PANTHER" id="PTHR43163:SF6">
    <property type="entry name" value="DIPEPTIDE TRANSPORT SYSTEM PERMEASE PROTEIN DPPB-RELATED"/>
    <property type="match status" value="1"/>
</dbReference>
<keyword evidence="2 7" id="KW-0813">Transport</keyword>
<evidence type="ECO:0000256" key="7">
    <source>
        <dbReference type="RuleBase" id="RU363032"/>
    </source>
</evidence>
<protein>
    <submittedName>
        <fullName evidence="9">Peptide/nickel transport system permease protein</fullName>
    </submittedName>
</protein>
<evidence type="ECO:0000259" key="8">
    <source>
        <dbReference type="PROSITE" id="PS50928"/>
    </source>
</evidence>
<feature type="transmembrane region" description="Helical" evidence="7">
    <location>
        <begin position="136"/>
        <end position="163"/>
    </location>
</feature>
<feature type="transmembrane region" description="Helical" evidence="7">
    <location>
        <begin position="282"/>
        <end position="308"/>
    </location>
</feature>
<comment type="similarity">
    <text evidence="7">Belongs to the binding-protein-dependent transport system permease family.</text>
</comment>
<dbReference type="SUPFAM" id="SSF161098">
    <property type="entry name" value="MetI-like"/>
    <property type="match status" value="1"/>
</dbReference>
<keyword evidence="3" id="KW-1003">Cell membrane</keyword>
<dbReference type="InterPro" id="IPR045621">
    <property type="entry name" value="BPD_transp_1_N"/>
</dbReference>
<dbReference type="GO" id="GO:0055085">
    <property type="term" value="P:transmembrane transport"/>
    <property type="evidence" value="ECO:0007669"/>
    <property type="project" value="InterPro"/>
</dbReference>
<organism evidence="9 10">
    <name type="scientific">Thalassobaculum litoreum DSM 18839</name>
    <dbReference type="NCBI Taxonomy" id="1123362"/>
    <lineage>
        <taxon>Bacteria</taxon>
        <taxon>Pseudomonadati</taxon>
        <taxon>Pseudomonadota</taxon>
        <taxon>Alphaproteobacteria</taxon>
        <taxon>Rhodospirillales</taxon>
        <taxon>Thalassobaculaceae</taxon>
        <taxon>Thalassobaculum</taxon>
    </lineage>
</organism>
<evidence type="ECO:0000256" key="1">
    <source>
        <dbReference type="ARBA" id="ARBA00004651"/>
    </source>
</evidence>
<feature type="transmembrane region" description="Helical" evidence="7">
    <location>
        <begin position="12"/>
        <end position="32"/>
    </location>
</feature>
<evidence type="ECO:0000256" key="2">
    <source>
        <dbReference type="ARBA" id="ARBA00022448"/>
    </source>
</evidence>
<feature type="transmembrane region" description="Helical" evidence="7">
    <location>
        <begin position="236"/>
        <end position="262"/>
    </location>
</feature>
<name>A0A8G2BG38_9PROT</name>
<comment type="subcellular location">
    <subcellularLocation>
        <location evidence="1 7">Cell membrane</location>
        <topology evidence="1 7">Multi-pass membrane protein</topology>
    </subcellularLocation>
</comment>
<dbReference type="PANTHER" id="PTHR43163">
    <property type="entry name" value="DIPEPTIDE TRANSPORT SYSTEM PERMEASE PROTEIN DPPB-RELATED"/>
    <property type="match status" value="1"/>
</dbReference>
<sequence>MNFWAYLAKRFLHAIPVYIGISIVIFSLIHLIPGDPAQAVLGDAATPEAIQALREQWNLNEPLWEQFLIWFFNVLQGDFGRSLHTNQPVSEIIASRLPVTLTLTVSALVFSLLIALPVGIISAIKRNTLTDHVSRVIALLGISIPNFWLGLVFIIVFGVYLRWLPPGGFHFNKGFVPGVMSLILPAVSLGAFFAAISMRMVRSSMLEVMRKEYIETARAKGLAERWVIRSHAIKNAFIPVITVIGLQTGTLLAGAVLTETIFFMPGIGRELITAMAKRDFPIIQGLILFFATVYVGINILVDLSYAFLNPKIEYS</sequence>
<keyword evidence="4 7" id="KW-0812">Transmembrane</keyword>
<dbReference type="CDD" id="cd06261">
    <property type="entry name" value="TM_PBP2"/>
    <property type="match status" value="1"/>
</dbReference>
<dbReference type="GO" id="GO:0005886">
    <property type="term" value="C:plasma membrane"/>
    <property type="evidence" value="ECO:0007669"/>
    <property type="project" value="UniProtKB-SubCell"/>
</dbReference>
<comment type="caution">
    <text evidence="9">The sequence shown here is derived from an EMBL/GenBank/DDBJ whole genome shotgun (WGS) entry which is preliminary data.</text>
</comment>
<dbReference type="InterPro" id="IPR000515">
    <property type="entry name" value="MetI-like"/>
</dbReference>
<keyword evidence="10" id="KW-1185">Reference proteome</keyword>
<dbReference type="Proteomes" id="UP000198615">
    <property type="component" value="Unassembled WGS sequence"/>
</dbReference>
<dbReference type="OrthoDB" id="7834831at2"/>
<feature type="transmembrane region" description="Helical" evidence="7">
    <location>
        <begin position="105"/>
        <end position="124"/>
    </location>
</feature>
<keyword evidence="6 7" id="KW-0472">Membrane</keyword>
<accession>A0A8G2BG38</accession>
<evidence type="ECO:0000256" key="5">
    <source>
        <dbReference type="ARBA" id="ARBA00022989"/>
    </source>
</evidence>
<feature type="domain" description="ABC transmembrane type-1" evidence="8">
    <location>
        <begin position="97"/>
        <end position="301"/>
    </location>
</feature>
<evidence type="ECO:0000256" key="4">
    <source>
        <dbReference type="ARBA" id="ARBA00022692"/>
    </source>
</evidence>
<dbReference type="AlphaFoldDB" id="A0A8G2BG38"/>
<dbReference type="PROSITE" id="PS50928">
    <property type="entry name" value="ABC_TM1"/>
    <property type="match status" value="1"/>
</dbReference>
<dbReference type="InterPro" id="IPR035906">
    <property type="entry name" value="MetI-like_sf"/>
</dbReference>
<evidence type="ECO:0000256" key="3">
    <source>
        <dbReference type="ARBA" id="ARBA00022475"/>
    </source>
</evidence>